<protein>
    <submittedName>
        <fullName evidence="1">Uncharacterized protein</fullName>
    </submittedName>
</protein>
<organism evidence="1 2">
    <name type="scientific">Brassica cretica</name>
    <name type="common">Mustard</name>
    <dbReference type="NCBI Taxonomy" id="69181"/>
    <lineage>
        <taxon>Eukaryota</taxon>
        <taxon>Viridiplantae</taxon>
        <taxon>Streptophyta</taxon>
        <taxon>Embryophyta</taxon>
        <taxon>Tracheophyta</taxon>
        <taxon>Spermatophyta</taxon>
        <taxon>Magnoliopsida</taxon>
        <taxon>eudicotyledons</taxon>
        <taxon>Gunneridae</taxon>
        <taxon>Pentapetalae</taxon>
        <taxon>rosids</taxon>
        <taxon>malvids</taxon>
        <taxon>Brassicales</taxon>
        <taxon>Brassicaceae</taxon>
        <taxon>Brassiceae</taxon>
        <taxon>Brassica</taxon>
    </lineage>
</organism>
<dbReference type="EMBL" id="QGKV02000759">
    <property type="protein sequence ID" value="KAF3563022.1"/>
    <property type="molecule type" value="Genomic_DNA"/>
</dbReference>
<sequence>MERIRLGEERSCLRNLTDRSLILKGSTNHSRDEVSQFADQVSLYSECTQHSLLRESSGSGLFSPPQIQKLSEHVCSVRTESREENSIKVVTNEERWKHTRYSAITSPHHTQVTRVWRSKTQIGRDGLAAILNMVTTNEIVVHFGTHNNMCLKLGHIDKKMDETLSDSLIDMPVTTTKSIKASFRGQDNAYARQPLATL</sequence>
<proteinExistence type="predicted"/>
<accession>A0ABQ7CSK1</accession>
<reference evidence="1 2" key="1">
    <citation type="journal article" date="2020" name="BMC Genomics">
        <title>Intraspecific diversification of the crop wild relative Brassica cretica Lam. using demographic model selection.</title>
        <authorList>
            <person name="Kioukis A."/>
            <person name="Michalopoulou V.A."/>
            <person name="Briers L."/>
            <person name="Pirintsos S."/>
            <person name="Studholme D.J."/>
            <person name="Pavlidis P."/>
            <person name="Sarris P.F."/>
        </authorList>
    </citation>
    <scope>NUCLEOTIDE SEQUENCE [LARGE SCALE GENOMIC DNA]</scope>
    <source>
        <strain evidence="2">cv. PFS-1207/04</strain>
    </source>
</reference>
<comment type="caution">
    <text evidence="1">The sequence shown here is derived from an EMBL/GenBank/DDBJ whole genome shotgun (WGS) entry which is preliminary data.</text>
</comment>
<gene>
    <name evidence="1" type="ORF">DY000_02012445</name>
</gene>
<evidence type="ECO:0000313" key="2">
    <source>
        <dbReference type="Proteomes" id="UP000266723"/>
    </source>
</evidence>
<dbReference type="Proteomes" id="UP000266723">
    <property type="component" value="Unassembled WGS sequence"/>
</dbReference>
<keyword evidence="2" id="KW-1185">Reference proteome</keyword>
<name>A0ABQ7CSK1_BRACR</name>
<evidence type="ECO:0000313" key="1">
    <source>
        <dbReference type="EMBL" id="KAF3563022.1"/>
    </source>
</evidence>